<protein>
    <recommendedName>
        <fullName evidence="4">DUF5666 domain-containing protein</fullName>
    </recommendedName>
</protein>
<dbReference type="Proteomes" id="UP000318693">
    <property type="component" value="Unassembled WGS sequence"/>
</dbReference>
<proteinExistence type="predicted"/>
<dbReference type="AlphaFoldDB" id="A0A552WP09"/>
<reference evidence="2 3" key="1">
    <citation type="submission" date="2019-07" db="EMBL/GenBank/DDBJ databases">
        <title>Georgenia wutianyii sp. nov. and Georgenia *** sp. nov. isolated from plateau pika (Ochotona curzoniae) in the Qinghai-Tibet plateau of China.</title>
        <authorList>
            <person name="Tian Z."/>
        </authorList>
    </citation>
    <scope>NUCLEOTIDE SEQUENCE [LARGE SCALE GENOMIC DNA]</scope>
    <source>
        <strain evidence="2 3">Z446</strain>
    </source>
</reference>
<evidence type="ECO:0000313" key="3">
    <source>
        <dbReference type="Proteomes" id="UP000318693"/>
    </source>
</evidence>
<accession>A0A552WP09</accession>
<keyword evidence="3" id="KW-1185">Reference proteome</keyword>
<evidence type="ECO:0000256" key="1">
    <source>
        <dbReference type="SAM" id="SignalP"/>
    </source>
</evidence>
<evidence type="ECO:0008006" key="4">
    <source>
        <dbReference type="Google" id="ProtNLM"/>
    </source>
</evidence>
<gene>
    <name evidence="2" type="ORF">FJ693_13315</name>
</gene>
<keyword evidence="1" id="KW-0732">Signal</keyword>
<dbReference type="PROSITE" id="PS51257">
    <property type="entry name" value="PROKAR_LIPOPROTEIN"/>
    <property type="match status" value="1"/>
</dbReference>
<organism evidence="2 3">
    <name type="scientific">Georgenia yuyongxinii</name>
    <dbReference type="NCBI Taxonomy" id="2589797"/>
    <lineage>
        <taxon>Bacteria</taxon>
        <taxon>Bacillati</taxon>
        <taxon>Actinomycetota</taxon>
        <taxon>Actinomycetes</taxon>
        <taxon>Micrococcales</taxon>
        <taxon>Bogoriellaceae</taxon>
        <taxon>Georgenia</taxon>
    </lineage>
</organism>
<dbReference type="RefSeq" id="WP_143418997.1">
    <property type="nucleotide sequence ID" value="NZ_VJXR01000042.1"/>
</dbReference>
<feature type="signal peptide" evidence="1">
    <location>
        <begin position="1"/>
        <end position="21"/>
    </location>
</feature>
<dbReference type="EMBL" id="VJXR01000042">
    <property type="protein sequence ID" value="TRW44511.1"/>
    <property type="molecule type" value="Genomic_DNA"/>
</dbReference>
<evidence type="ECO:0000313" key="2">
    <source>
        <dbReference type="EMBL" id="TRW44511.1"/>
    </source>
</evidence>
<name>A0A552WP09_9MICO</name>
<comment type="caution">
    <text evidence="2">The sequence shown here is derived from an EMBL/GenBank/DDBJ whole genome shotgun (WGS) entry which is preliminary data.</text>
</comment>
<sequence>MRIRAAAAAALLVLGGAVACAGVGSPPVREPDVTGVVAVVTEQEGPVLTEPSDSYFDGMSLLRGDPVFLRGTSGEEVTLDDLEDGDRVEVWVGDACAESFPVQCTIEAVRLLDE</sequence>
<feature type="chain" id="PRO_5021923626" description="DUF5666 domain-containing protein" evidence="1">
    <location>
        <begin position="22"/>
        <end position="114"/>
    </location>
</feature>